<protein>
    <recommendedName>
        <fullName evidence="4">Membrane-spanning protein</fullName>
    </recommendedName>
</protein>
<feature type="transmembrane region" description="Helical" evidence="1">
    <location>
        <begin position="167"/>
        <end position="189"/>
    </location>
</feature>
<dbReference type="RefSeq" id="WP_097018393.1">
    <property type="nucleotide sequence ID" value="NZ_OBDZ01000018.1"/>
</dbReference>
<sequence>MLNNRHRIYIILANLFRLLLLGAIIGNVLTDNWLNLFTSLLTLALTYLPIFLKDKNYIYIPPSFQLIILAFIFASLYLGELNEYYLKFWWWDIMLHTLSGVILGFIGFALIYILNKDTKVNLALSSLFIAIFSFTFAVSVGVLWEIFEFTMDWVFGLNMQKSGLVDTMWDLIVDSLGALFSSIMGYIYLKRRGVSYFRNLVRSLLSRDKITKEE</sequence>
<dbReference type="Pfam" id="PF09997">
    <property type="entry name" value="DUF2238"/>
    <property type="match status" value="1"/>
</dbReference>
<feature type="transmembrane region" description="Helical" evidence="1">
    <location>
        <begin position="126"/>
        <end position="147"/>
    </location>
</feature>
<evidence type="ECO:0000256" key="1">
    <source>
        <dbReference type="SAM" id="Phobius"/>
    </source>
</evidence>
<feature type="transmembrane region" description="Helical" evidence="1">
    <location>
        <begin position="57"/>
        <end position="77"/>
    </location>
</feature>
<dbReference type="AlphaFoldDB" id="A0A285HFA1"/>
<keyword evidence="1" id="KW-0472">Membrane</keyword>
<dbReference type="EMBL" id="OBDZ01000018">
    <property type="protein sequence ID" value="SNY34324.1"/>
    <property type="molecule type" value="Genomic_DNA"/>
</dbReference>
<keyword evidence="1" id="KW-0812">Transmembrane</keyword>
<dbReference type="STRING" id="1413210.U472_12110"/>
<proteinExistence type="predicted"/>
<name>A0A285HFA1_9FIRM</name>
<dbReference type="OrthoDB" id="4966203at2"/>
<evidence type="ECO:0000313" key="2">
    <source>
        <dbReference type="EMBL" id="SNY34324.1"/>
    </source>
</evidence>
<feature type="transmembrane region" description="Helical" evidence="1">
    <location>
        <begin position="89"/>
        <end position="114"/>
    </location>
</feature>
<dbReference type="InterPro" id="IPR014509">
    <property type="entry name" value="YjdF-like"/>
</dbReference>
<feature type="transmembrane region" description="Helical" evidence="1">
    <location>
        <begin position="32"/>
        <end position="50"/>
    </location>
</feature>
<feature type="transmembrane region" description="Helical" evidence="1">
    <location>
        <begin position="7"/>
        <end position="26"/>
    </location>
</feature>
<evidence type="ECO:0000313" key="3">
    <source>
        <dbReference type="Proteomes" id="UP000219573"/>
    </source>
</evidence>
<keyword evidence="3" id="KW-1185">Reference proteome</keyword>
<evidence type="ECO:0008006" key="4">
    <source>
        <dbReference type="Google" id="ProtNLM"/>
    </source>
</evidence>
<gene>
    <name evidence="2" type="ORF">SAMN06265827_1186</name>
</gene>
<accession>A0A285HFA1</accession>
<organism evidence="2 3">
    <name type="scientific">Orenia metallireducens</name>
    <dbReference type="NCBI Taxonomy" id="1413210"/>
    <lineage>
        <taxon>Bacteria</taxon>
        <taxon>Bacillati</taxon>
        <taxon>Bacillota</taxon>
        <taxon>Clostridia</taxon>
        <taxon>Halanaerobiales</taxon>
        <taxon>Halobacteroidaceae</taxon>
        <taxon>Orenia</taxon>
    </lineage>
</organism>
<dbReference type="Proteomes" id="UP000219573">
    <property type="component" value="Unassembled WGS sequence"/>
</dbReference>
<keyword evidence="1" id="KW-1133">Transmembrane helix</keyword>
<reference evidence="3" key="1">
    <citation type="submission" date="2017-09" db="EMBL/GenBank/DDBJ databases">
        <authorList>
            <person name="Varghese N."/>
            <person name="Submissions S."/>
        </authorList>
    </citation>
    <scope>NUCLEOTIDE SEQUENCE [LARGE SCALE GENOMIC DNA]</scope>
    <source>
        <strain evidence="3">MSL47</strain>
    </source>
</reference>